<protein>
    <submittedName>
        <fullName evidence="1">Uncharacterized protein</fullName>
    </submittedName>
</protein>
<dbReference type="PANTHER" id="PTHR35317">
    <property type="entry name" value="OS04G0629600 PROTEIN"/>
    <property type="match status" value="1"/>
</dbReference>
<dbReference type="PANTHER" id="PTHR35317:SF31">
    <property type="entry name" value="DUF4219 DOMAIN-CONTAINING PROTEIN"/>
    <property type="match status" value="1"/>
</dbReference>
<name>A0ABQ7VQ21_SOLTU</name>
<evidence type="ECO:0000313" key="2">
    <source>
        <dbReference type="Proteomes" id="UP000826656"/>
    </source>
</evidence>
<sequence length="89" mass="10286">MKAYLKALSLWETIESEDDPPPLRPNPTIAQMKIYEDVKPRKPKALTCLHSALSDMIFTRIMACETSTEEWVKLKVEFEGCDREETVKL</sequence>
<accession>A0ABQ7VQ21</accession>
<reference evidence="1 2" key="1">
    <citation type="journal article" date="2021" name="bioRxiv">
        <title>Chromosome-scale and haplotype-resolved genome assembly of a tetraploid potato cultivar.</title>
        <authorList>
            <person name="Sun H."/>
            <person name="Jiao W.-B."/>
            <person name="Krause K."/>
            <person name="Campoy J.A."/>
            <person name="Goel M."/>
            <person name="Folz-Donahue K."/>
            <person name="Kukat C."/>
            <person name="Huettel B."/>
            <person name="Schneeberger K."/>
        </authorList>
    </citation>
    <scope>NUCLEOTIDE SEQUENCE [LARGE SCALE GENOMIC DNA]</scope>
    <source>
        <strain evidence="1">SolTubOtavaFocal</strain>
        <tissue evidence="1">Leaves</tissue>
    </source>
</reference>
<organism evidence="1 2">
    <name type="scientific">Solanum tuberosum</name>
    <name type="common">Potato</name>
    <dbReference type="NCBI Taxonomy" id="4113"/>
    <lineage>
        <taxon>Eukaryota</taxon>
        <taxon>Viridiplantae</taxon>
        <taxon>Streptophyta</taxon>
        <taxon>Embryophyta</taxon>
        <taxon>Tracheophyta</taxon>
        <taxon>Spermatophyta</taxon>
        <taxon>Magnoliopsida</taxon>
        <taxon>eudicotyledons</taxon>
        <taxon>Gunneridae</taxon>
        <taxon>Pentapetalae</taxon>
        <taxon>asterids</taxon>
        <taxon>lamiids</taxon>
        <taxon>Solanales</taxon>
        <taxon>Solanaceae</taxon>
        <taxon>Solanoideae</taxon>
        <taxon>Solaneae</taxon>
        <taxon>Solanum</taxon>
    </lineage>
</organism>
<evidence type="ECO:0000313" key="1">
    <source>
        <dbReference type="EMBL" id="KAH0769652.1"/>
    </source>
</evidence>
<gene>
    <name evidence="1" type="ORF">KY290_013633</name>
</gene>
<dbReference type="Proteomes" id="UP000826656">
    <property type="component" value="Unassembled WGS sequence"/>
</dbReference>
<keyword evidence="2" id="KW-1185">Reference proteome</keyword>
<comment type="caution">
    <text evidence="1">The sequence shown here is derived from an EMBL/GenBank/DDBJ whole genome shotgun (WGS) entry which is preliminary data.</text>
</comment>
<dbReference type="Pfam" id="PF14223">
    <property type="entry name" value="Retrotran_gag_2"/>
    <property type="match status" value="1"/>
</dbReference>
<proteinExistence type="predicted"/>
<dbReference type="EMBL" id="JAIVGD010000011">
    <property type="protein sequence ID" value="KAH0769652.1"/>
    <property type="molecule type" value="Genomic_DNA"/>
</dbReference>